<feature type="region of interest" description="Disordered" evidence="2">
    <location>
        <begin position="773"/>
        <end position="792"/>
    </location>
</feature>
<feature type="region of interest" description="Disordered" evidence="2">
    <location>
        <begin position="418"/>
        <end position="445"/>
    </location>
</feature>
<feature type="compositionally biased region" description="Polar residues" evidence="2">
    <location>
        <begin position="34"/>
        <end position="51"/>
    </location>
</feature>
<dbReference type="VEuPathDB" id="TriTrypDB:Lsey_0078_0010"/>
<feature type="coiled-coil region" evidence="1">
    <location>
        <begin position="149"/>
        <end position="176"/>
    </location>
</feature>
<organism evidence="3 4">
    <name type="scientific">Leptomonas seymouri</name>
    <dbReference type="NCBI Taxonomy" id="5684"/>
    <lineage>
        <taxon>Eukaryota</taxon>
        <taxon>Discoba</taxon>
        <taxon>Euglenozoa</taxon>
        <taxon>Kinetoplastea</taxon>
        <taxon>Metakinetoplastina</taxon>
        <taxon>Trypanosomatida</taxon>
        <taxon>Trypanosomatidae</taxon>
        <taxon>Leishmaniinae</taxon>
        <taxon>Leptomonas</taxon>
    </lineage>
</organism>
<feature type="region of interest" description="Disordered" evidence="2">
    <location>
        <begin position="1"/>
        <end position="68"/>
    </location>
</feature>
<dbReference type="EMBL" id="LJSK01000078">
    <property type="protein sequence ID" value="KPI87646.1"/>
    <property type="molecule type" value="Genomic_DNA"/>
</dbReference>
<feature type="coiled-coil region" evidence="1">
    <location>
        <begin position="212"/>
        <end position="382"/>
    </location>
</feature>
<sequence length="1423" mass="158338">MQPTRNRFRGSSGGPWSPSAPLGSQNADVLASSRGATQQSAFASTRSQTNEPAPAAIRRRESRGDFTASSLVDEGDAATSGQAGNVGCSGHSSSQPHLFPALSSSVLASLQMDYPVVYAALHVYDKTLRHHKEKFKAKETELLRCIGVGEELLGQIDALKQRCETLAQEREEAVASTGKLTTSEQDGERSAAVAEETRAAARAWDEERRVLMEDAETERLRFREQLQDALQQVSIASAQQRDLEATLHETRAQLYQAKEELSNMEAAYQERESAYAVQRNREMQQQQLLFKQQVAQLQQQADVDKEAVLAEATVELERLQRSLLRMEKEFKEEQRLAGRSTALLVEPSNAATLEIANLRRQIRQLEDANHDLQLQLRRRKYEARLPGGAEEGRLVVVHGNTMDSSALPSGSSNIALHASAAADAHQEQLPWAEDPSAGGAESGAPLQRRLQEENARLRHKLKEVACQAQDDVDKAHEARLELQRQLKSVQAQLQLLRSSVIARLELELQQAREQIGVSEARGRDLQEAADELEIRAIALQKESAEMASQLDAECQAKELLKQELCEAQEGMRAVRQEVEAASMTSSHKDTLIVQLQREKQQLAVALRSLQAQAATIEGALSEMHMGREEETALGEVNTARLQERCVLLQHELEAAQEERLTLSAQLRDAEEAVDVLKDAQRIAQASVRDAQRIAQEVEGRAQADARQFQQQQQMLKSRATEAEQKISRLQHQLAELTQRLRDRQEELMRKDEALRHSMDKGAALTAELRQLREMQSNREEASRERWRQQYSQNTADREQLLTSKERQIEALQQQQQELRQTLTTRDERLEQLQQQCEQTQALLSEAVVGTAAYKGRIQALEEELARAEKERSAAKAELRRLTEKCERVEVTGAATAGQDKSATLRVVELETKLAEYDVKLRNLRRQRQQARHALLPLVSPSSTDAQQVSPLGTRSGCGWDDLVESLHDAANRLAEQNSSELKESPANEGYGNSATEVANVSLLLDACQRAAAAVLQSVRGWVECLHNSDEQRWAALRSTVLTAYAAAENSEESEGLSELRDSPPPSAAVDHKEGLRTAGELRDRAAAAQRSLVAALKDLRAGWASTRAELTIAAQRVEDAQSQVAQLEELKAKASSRDSECAATQTALADACKKYADALHKTASLQDSVDALRQDLAGRTAQSAELEHRLELLTAELQAERAEGVAKWQESQRHREKENAESEEELRELRTRLVTAEEAATAAVDALRKQSEAAQRQLRAQLQDLQQSSTATEEDLRQQVKKLSQEKARAMQDFRGLKMTVVELEERVNATQTAVKAKEAQLATAEKALHEAKRAHHQAVANGAASEAFEQESMANQIASLQLQLRTCREDSALMEETHAVEKAELLALRKVNASLEIRLAEVEEDRAPLRQQLHRLLSSAEK</sequence>
<evidence type="ECO:0000256" key="2">
    <source>
        <dbReference type="SAM" id="MobiDB-lite"/>
    </source>
</evidence>
<feature type="compositionally biased region" description="Basic and acidic residues" evidence="2">
    <location>
        <begin position="773"/>
        <end position="787"/>
    </location>
</feature>
<name>A0A0N0P6H4_LEPSE</name>
<keyword evidence="4" id="KW-1185">Reference proteome</keyword>
<feature type="coiled-coil region" evidence="1">
    <location>
        <begin position="1110"/>
        <end position="1137"/>
    </location>
</feature>
<accession>A0A0N0P6H4</accession>
<protein>
    <submittedName>
        <fullName evidence="3">Uncharacterized protein</fullName>
    </submittedName>
</protein>
<feature type="compositionally biased region" description="Low complexity" evidence="2">
    <location>
        <begin position="14"/>
        <end position="24"/>
    </location>
</feature>
<reference evidence="3 4" key="1">
    <citation type="journal article" date="2015" name="PLoS Pathog.">
        <title>Leptomonas seymouri: Adaptations to the Dixenous Life Cycle Analyzed by Genome Sequencing, Transcriptome Profiling and Co-infection with Leishmania donovani.</title>
        <authorList>
            <person name="Kraeva N."/>
            <person name="Butenko A."/>
            <person name="Hlavacova J."/>
            <person name="Kostygov A."/>
            <person name="Myskova J."/>
            <person name="Grybchuk D."/>
            <person name="Lestinova T."/>
            <person name="Votypka J."/>
            <person name="Volf P."/>
            <person name="Opperdoes F."/>
            <person name="Flegontov P."/>
            <person name="Lukes J."/>
            <person name="Yurchenko V."/>
        </authorList>
    </citation>
    <scope>NUCLEOTIDE SEQUENCE [LARGE SCALE GENOMIC DNA]</scope>
    <source>
        <strain evidence="3 4">ATCC 30220</strain>
    </source>
</reference>
<dbReference type="OrthoDB" id="273731at2759"/>
<dbReference type="Proteomes" id="UP000038009">
    <property type="component" value="Unassembled WGS sequence"/>
</dbReference>
<dbReference type="OMA" id="RWRQQYA"/>
<feature type="coiled-coil region" evidence="1">
    <location>
        <begin position="638"/>
        <end position="679"/>
    </location>
</feature>
<proteinExistence type="predicted"/>
<comment type="caution">
    <text evidence="3">The sequence shown here is derived from an EMBL/GenBank/DDBJ whole genome shotgun (WGS) entry which is preliminary data.</text>
</comment>
<feature type="region of interest" description="Disordered" evidence="2">
    <location>
        <begin position="1051"/>
        <end position="1072"/>
    </location>
</feature>
<feature type="region of interest" description="Disordered" evidence="2">
    <location>
        <begin position="76"/>
        <end position="95"/>
    </location>
</feature>
<feature type="coiled-coil region" evidence="1">
    <location>
        <begin position="447"/>
        <end position="549"/>
    </location>
</feature>
<feature type="region of interest" description="Disordered" evidence="2">
    <location>
        <begin position="1207"/>
        <end position="1228"/>
    </location>
</feature>
<evidence type="ECO:0000313" key="4">
    <source>
        <dbReference type="Proteomes" id="UP000038009"/>
    </source>
</evidence>
<feature type="coiled-coil region" evidence="1">
    <location>
        <begin position="1386"/>
        <end position="1413"/>
    </location>
</feature>
<feature type="compositionally biased region" description="Basic and acidic residues" evidence="2">
    <location>
        <begin position="1207"/>
        <end position="1220"/>
    </location>
</feature>
<evidence type="ECO:0000313" key="3">
    <source>
        <dbReference type="EMBL" id="KPI87646.1"/>
    </source>
</evidence>
<gene>
    <name evidence="3" type="ORF">ABL78_3244</name>
</gene>
<keyword evidence="1" id="KW-0175">Coiled coil</keyword>
<evidence type="ECO:0000256" key="1">
    <source>
        <dbReference type="SAM" id="Coils"/>
    </source>
</evidence>